<evidence type="ECO:0000313" key="4">
    <source>
        <dbReference type="Proteomes" id="UP000494256"/>
    </source>
</evidence>
<accession>A0A8S1BQN5</accession>
<sequence>MVATDNCFLPSDLLQYAEMLLKESLGETNNYSWLKARHIQPEIIESIKDLQKLKPMVFQMTSENCAKIAVKLDNLTDGVYSAAAILSTFKKLVHEQYSIQLLESSVKSAKERKNKKNNRVQPILTPDGRLPTVSFILH</sequence>
<protein>
    <submittedName>
        <fullName evidence="2">Uncharacterized protein</fullName>
    </submittedName>
</protein>
<dbReference type="Proteomes" id="UP000494106">
    <property type="component" value="Unassembled WGS sequence"/>
</dbReference>
<proteinExistence type="predicted"/>
<comment type="caution">
    <text evidence="2">The sequence shown here is derived from an EMBL/GenBank/DDBJ whole genome shotgun (WGS) entry which is preliminary data.</text>
</comment>
<dbReference type="EMBL" id="CADEBD010001048">
    <property type="protein sequence ID" value="CAB3261994.1"/>
    <property type="molecule type" value="Genomic_DNA"/>
</dbReference>
<keyword evidence="3" id="KW-1185">Reference proteome</keyword>
<dbReference type="Proteomes" id="UP000494256">
    <property type="component" value="Unassembled WGS sequence"/>
</dbReference>
<dbReference type="EMBL" id="CADEBC010000511">
    <property type="protein sequence ID" value="CAB3241831.1"/>
    <property type="molecule type" value="Genomic_DNA"/>
</dbReference>
<name>A0A8S1BQN5_ARCPL</name>
<gene>
    <name evidence="2" type="ORF">APLA_LOCUS17479</name>
    <name evidence="1" type="ORF">APLA_LOCUS8860</name>
</gene>
<evidence type="ECO:0000313" key="1">
    <source>
        <dbReference type="EMBL" id="CAB3241831.1"/>
    </source>
</evidence>
<evidence type="ECO:0000313" key="2">
    <source>
        <dbReference type="EMBL" id="CAB3261994.1"/>
    </source>
</evidence>
<dbReference type="OrthoDB" id="7274846at2759"/>
<evidence type="ECO:0000313" key="3">
    <source>
        <dbReference type="Proteomes" id="UP000494106"/>
    </source>
</evidence>
<reference evidence="3 4" key="1">
    <citation type="submission" date="2020-04" db="EMBL/GenBank/DDBJ databases">
        <authorList>
            <person name="Wallbank WR R."/>
            <person name="Pardo Diaz C."/>
            <person name="Kozak K."/>
            <person name="Martin S."/>
            <person name="Jiggins C."/>
            <person name="Moest M."/>
            <person name="Warren A I."/>
            <person name="Byers J.R.P. K."/>
            <person name="Montejo-Kovacevich G."/>
            <person name="Yen C E."/>
        </authorList>
    </citation>
    <scope>NUCLEOTIDE SEQUENCE [LARGE SCALE GENOMIC DNA]</scope>
</reference>
<organism evidence="2 4">
    <name type="scientific">Arctia plantaginis</name>
    <name type="common">Wood tiger moth</name>
    <name type="synonym">Phalaena plantaginis</name>
    <dbReference type="NCBI Taxonomy" id="874455"/>
    <lineage>
        <taxon>Eukaryota</taxon>
        <taxon>Metazoa</taxon>
        <taxon>Ecdysozoa</taxon>
        <taxon>Arthropoda</taxon>
        <taxon>Hexapoda</taxon>
        <taxon>Insecta</taxon>
        <taxon>Pterygota</taxon>
        <taxon>Neoptera</taxon>
        <taxon>Endopterygota</taxon>
        <taxon>Lepidoptera</taxon>
        <taxon>Glossata</taxon>
        <taxon>Ditrysia</taxon>
        <taxon>Noctuoidea</taxon>
        <taxon>Erebidae</taxon>
        <taxon>Arctiinae</taxon>
        <taxon>Arctia</taxon>
    </lineage>
</organism>
<dbReference type="AlphaFoldDB" id="A0A8S1BQN5"/>